<dbReference type="Proteomes" id="UP001500839">
    <property type="component" value="Unassembled WGS sequence"/>
</dbReference>
<reference evidence="3" key="1">
    <citation type="journal article" date="2019" name="Int. J. Syst. Evol. Microbiol.">
        <title>The Global Catalogue of Microorganisms (GCM) 10K type strain sequencing project: providing services to taxonomists for standard genome sequencing and annotation.</title>
        <authorList>
            <consortium name="The Broad Institute Genomics Platform"/>
            <consortium name="The Broad Institute Genome Sequencing Center for Infectious Disease"/>
            <person name="Wu L."/>
            <person name="Ma J."/>
        </authorList>
    </citation>
    <scope>NUCLEOTIDE SEQUENCE [LARGE SCALE GENOMIC DNA]</scope>
    <source>
        <strain evidence="3">JCM 18542</strain>
    </source>
</reference>
<accession>A0ABP9CGT5</accession>
<sequence>MTSTAPRFFSASPAAFLGRDSYVDTTDPDILTLARGLRARAGSAAPGTDTATAYARTAFEWVRDEVAHSYDARDPRVTLTAGEVLAERVGLCYAKAHLLAALLRCEGIPAGVCYQRLEHGDGHVLHGLVAVHLCEAWHRQDPRGNTGGIDARFSLGAERLVWAIDPTRGEVDYPELYAAPARCVVDTLRGARNVLDLYDNGLPTELWPPPSRP</sequence>
<dbReference type="Pfam" id="PF01841">
    <property type="entry name" value="Transglut_core"/>
    <property type="match status" value="1"/>
</dbReference>
<evidence type="ECO:0000313" key="3">
    <source>
        <dbReference type="Proteomes" id="UP001500839"/>
    </source>
</evidence>
<dbReference type="InterPro" id="IPR002931">
    <property type="entry name" value="Transglutaminase-like"/>
</dbReference>
<dbReference type="PANTHER" id="PTHR33490:SF3">
    <property type="entry name" value="CONSERVED INTEGRAL MEMBRANE PROTEIN"/>
    <property type="match status" value="1"/>
</dbReference>
<dbReference type="SUPFAM" id="SSF54001">
    <property type="entry name" value="Cysteine proteinases"/>
    <property type="match status" value="1"/>
</dbReference>
<comment type="caution">
    <text evidence="2">The sequence shown here is derived from an EMBL/GenBank/DDBJ whole genome shotgun (WGS) entry which is preliminary data.</text>
</comment>
<dbReference type="Gene3D" id="3.10.620.30">
    <property type="match status" value="1"/>
</dbReference>
<protein>
    <submittedName>
        <fullName evidence="2">Transglutaminase domain-containing protein</fullName>
    </submittedName>
</protein>
<organism evidence="2 3">
    <name type="scientific">Tomitella cavernea</name>
    <dbReference type="NCBI Taxonomy" id="1387982"/>
    <lineage>
        <taxon>Bacteria</taxon>
        <taxon>Bacillati</taxon>
        <taxon>Actinomycetota</taxon>
        <taxon>Actinomycetes</taxon>
        <taxon>Mycobacteriales</taxon>
        <taxon>Tomitella</taxon>
    </lineage>
</organism>
<evidence type="ECO:0000259" key="1">
    <source>
        <dbReference type="Pfam" id="PF01841"/>
    </source>
</evidence>
<feature type="domain" description="Transglutaminase-like" evidence="1">
    <location>
        <begin position="47"/>
        <end position="137"/>
    </location>
</feature>
<name>A0ABP9CGT5_9ACTN</name>
<gene>
    <name evidence="2" type="ORF">GCM10023353_13040</name>
</gene>
<keyword evidence="3" id="KW-1185">Reference proteome</keyword>
<dbReference type="EMBL" id="BAABKQ010000001">
    <property type="protein sequence ID" value="GAA4810186.1"/>
    <property type="molecule type" value="Genomic_DNA"/>
</dbReference>
<dbReference type="InterPro" id="IPR038765">
    <property type="entry name" value="Papain-like_cys_pep_sf"/>
</dbReference>
<evidence type="ECO:0000313" key="2">
    <source>
        <dbReference type="EMBL" id="GAA4810186.1"/>
    </source>
</evidence>
<proteinExistence type="predicted"/>
<dbReference type="RefSeq" id="WP_200170672.1">
    <property type="nucleotide sequence ID" value="NZ_BAABKQ010000001.1"/>
</dbReference>
<dbReference type="PANTHER" id="PTHR33490">
    <property type="entry name" value="BLR5614 PROTEIN-RELATED"/>
    <property type="match status" value="1"/>
</dbReference>